<dbReference type="InterPro" id="IPR008906">
    <property type="entry name" value="HATC_C_dom"/>
</dbReference>
<evidence type="ECO:0000313" key="2">
    <source>
        <dbReference type="EMBL" id="KAF0721902.1"/>
    </source>
</evidence>
<name>A0A6G0W740_APHCR</name>
<dbReference type="Pfam" id="PF05699">
    <property type="entry name" value="Dimer_Tnp_hAT"/>
    <property type="match status" value="1"/>
</dbReference>
<dbReference type="GO" id="GO:0046983">
    <property type="term" value="F:protein dimerization activity"/>
    <property type="evidence" value="ECO:0007669"/>
    <property type="project" value="InterPro"/>
</dbReference>
<dbReference type="PANTHER" id="PTHR46880">
    <property type="entry name" value="RAS-ASSOCIATING DOMAIN-CONTAINING PROTEIN"/>
    <property type="match status" value="1"/>
</dbReference>
<dbReference type="EMBL" id="VUJU01009118">
    <property type="protein sequence ID" value="KAF0721902.1"/>
    <property type="molecule type" value="Genomic_DNA"/>
</dbReference>
<dbReference type="Proteomes" id="UP000478052">
    <property type="component" value="Unassembled WGS sequence"/>
</dbReference>
<feature type="domain" description="HAT C-terminal dimerisation" evidence="1">
    <location>
        <begin position="122"/>
        <end position="180"/>
    </location>
</feature>
<accession>A0A6G0W740</accession>
<reference evidence="2 3" key="1">
    <citation type="submission" date="2019-08" db="EMBL/GenBank/DDBJ databases">
        <title>Whole genome of Aphis craccivora.</title>
        <authorList>
            <person name="Voronova N.V."/>
            <person name="Shulinski R.S."/>
            <person name="Bandarenka Y.V."/>
            <person name="Zhorov D.G."/>
            <person name="Warner D."/>
        </authorList>
    </citation>
    <scope>NUCLEOTIDE SEQUENCE [LARGE SCALE GENOMIC DNA]</scope>
    <source>
        <strain evidence="2">180601</strain>
        <tissue evidence="2">Whole Body</tissue>
    </source>
</reference>
<evidence type="ECO:0000313" key="3">
    <source>
        <dbReference type="Proteomes" id="UP000478052"/>
    </source>
</evidence>
<comment type="caution">
    <text evidence="2">The sequence shown here is derived from an EMBL/GenBank/DDBJ whole genome shotgun (WGS) entry which is preliminary data.</text>
</comment>
<dbReference type="InterPro" id="IPR012337">
    <property type="entry name" value="RNaseH-like_sf"/>
</dbReference>
<gene>
    <name evidence="2" type="ORF">FWK35_00020192</name>
</gene>
<dbReference type="PANTHER" id="PTHR46880:SF5">
    <property type="entry name" value="DUF4371 DOMAIN-CONTAINING PROTEIN"/>
    <property type="match status" value="1"/>
</dbReference>
<keyword evidence="3" id="KW-1185">Reference proteome</keyword>
<sequence length="205" mass="23351">MLSGEKSQDESKSKSDAFSILETILNSIESRFVPNEGLLKDCHWLEPKVFPSIKSLNNFPADVLTKICELAGVDRKSVCYELKQFACHNNDVDEENVLPIDCNKFNRCIAYAYITIRELAFNSNTFNNLFVLYKYVLLLPSTQVTCERVFSKLKLVKSKLRSTISQEHLTPLMLINVEKDIEIDKEHIINCIAGSSDALKRLLTL</sequence>
<evidence type="ECO:0000259" key="1">
    <source>
        <dbReference type="Pfam" id="PF05699"/>
    </source>
</evidence>
<organism evidence="2 3">
    <name type="scientific">Aphis craccivora</name>
    <name type="common">Cowpea aphid</name>
    <dbReference type="NCBI Taxonomy" id="307492"/>
    <lineage>
        <taxon>Eukaryota</taxon>
        <taxon>Metazoa</taxon>
        <taxon>Ecdysozoa</taxon>
        <taxon>Arthropoda</taxon>
        <taxon>Hexapoda</taxon>
        <taxon>Insecta</taxon>
        <taxon>Pterygota</taxon>
        <taxon>Neoptera</taxon>
        <taxon>Paraneoptera</taxon>
        <taxon>Hemiptera</taxon>
        <taxon>Sternorrhyncha</taxon>
        <taxon>Aphidomorpha</taxon>
        <taxon>Aphidoidea</taxon>
        <taxon>Aphididae</taxon>
        <taxon>Aphidini</taxon>
        <taxon>Aphis</taxon>
        <taxon>Aphis</taxon>
    </lineage>
</organism>
<dbReference type="SUPFAM" id="SSF53098">
    <property type="entry name" value="Ribonuclease H-like"/>
    <property type="match status" value="1"/>
</dbReference>
<dbReference type="AlphaFoldDB" id="A0A6G0W740"/>
<proteinExistence type="predicted"/>
<protein>
    <submittedName>
        <fullName evidence="2">Zinc finger MYM-type protein 1-like</fullName>
    </submittedName>
</protein>
<dbReference type="OrthoDB" id="6624196at2759"/>